<dbReference type="GO" id="GO:0016251">
    <property type="term" value="F:RNA polymerase II general transcription initiation factor activity"/>
    <property type="evidence" value="ECO:0007669"/>
    <property type="project" value="InterPro"/>
</dbReference>
<feature type="compositionally biased region" description="Acidic residues" evidence="3">
    <location>
        <begin position="92"/>
        <end position="102"/>
    </location>
</feature>
<feature type="region of interest" description="Disordered" evidence="3">
    <location>
        <begin position="184"/>
        <end position="207"/>
    </location>
</feature>
<feature type="region of interest" description="Disordered" evidence="3">
    <location>
        <begin position="46"/>
        <end position="162"/>
    </location>
</feature>
<dbReference type="EMBL" id="KV750922">
    <property type="protein sequence ID" value="OCL02618.1"/>
    <property type="molecule type" value="Genomic_DNA"/>
</dbReference>
<feature type="compositionally biased region" description="Basic and acidic residues" evidence="3">
    <location>
        <begin position="1039"/>
        <end position="1049"/>
    </location>
</feature>
<dbReference type="InterPro" id="IPR022591">
    <property type="entry name" value="TAF1_HAT_dom"/>
</dbReference>
<dbReference type="GO" id="GO:0004402">
    <property type="term" value="F:histone acetyltransferase activity"/>
    <property type="evidence" value="ECO:0007669"/>
    <property type="project" value="InterPro"/>
</dbReference>
<dbReference type="PANTHER" id="PTHR13900">
    <property type="entry name" value="TRANSCRIPTION INITIATION FACTOR TFIID"/>
    <property type="match status" value="1"/>
</dbReference>
<dbReference type="GO" id="GO:0017025">
    <property type="term" value="F:TBP-class protein binding"/>
    <property type="evidence" value="ECO:0007669"/>
    <property type="project" value="InterPro"/>
</dbReference>
<feature type="region of interest" description="Disordered" evidence="3">
    <location>
        <begin position="926"/>
        <end position="945"/>
    </location>
</feature>
<protein>
    <recommendedName>
        <fullName evidence="4">Transcription initiation factor TFIID subunit 1 histone acetyltransferase domain-containing protein</fullName>
    </recommendedName>
</protein>
<feature type="compositionally biased region" description="Polar residues" evidence="3">
    <location>
        <begin position="110"/>
        <end position="122"/>
    </location>
</feature>
<proteinExistence type="predicted"/>
<evidence type="ECO:0000313" key="5">
    <source>
        <dbReference type="EMBL" id="OCL02618.1"/>
    </source>
</evidence>
<dbReference type="AlphaFoldDB" id="A0A8E2EQ53"/>
<organism evidence="5 6">
    <name type="scientific">Glonium stellatum</name>
    <dbReference type="NCBI Taxonomy" id="574774"/>
    <lineage>
        <taxon>Eukaryota</taxon>
        <taxon>Fungi</taxon>
        <taxon>Dikarya</taxon>
        <taxon>Ascomycota</taxon>
        <taxon>Pezizomycotina</taxon>
        <taxon>Dothideomycetes</taxon>
        <taxon>Pleosporomycetidae</taxon>
        <taxon>Gloniales</taxon>
        <taxon>Gloniaceae</taxon>
        <taxon>Glonium</taxon>
    </lineage>
</organism>
<dbReference type="OrthoDB" id="5752at2759"/>
<feature type="domain" description="Transcription initiation factor TFIID subunit 1 histone acetyltransferase" evidence="4">
    <location>
        <begin position="454"/>
        <end position="906"/>
    </location>
</feature>
<feature type="compositionally biased region" description="Low complexity" evidence="3">
    <location>
        <begin position="123"/>
        <end position="133"/>
    </location>
</feature>
<sequence>MPHAVGDTEIQEEQDDALINKLFNDPTQNFDFLDRDLDVGEKANDAVDFEDIGDDDLAEDEDDVNGFGTNGRGEDEDRDMSGGAFSDIPGGDADDDGFDDLFGDLPSSPAEETSQQNNILPQSSISSGISFPGPTKPSEARPSVGGAEPEADHQPTFRDVNYGVTVEEDEDDESREQRELFAQAQREREERQRRGAGAADLLPPPNSAPEIFEQIWPRFEQDKPPRFSQLLPAKRAFYIAKTPIKPPKPIQPTKINLDILQDQERSFKLPNAVLANKSARQVDADQNGIIVITDGVRDERNSSDEMELDSFDNDEEEMIGGVTWQDLNVICEDWEVPSPDTISVDEEMESALVDGFEDEDDWTLDHTPPTKKRKAGDKAAPMPIPIYNNSFPSFDDPELTTARLSRKIILDLNDPQLLIDIQQPNAEQNKPRKVGADFRRDVKGSLSKSIFQRYNISNDEAYDALKENHQHKVRSTLGHMAVEHGMPALKLQYPFYQVKLSDREARSFHRPTFHCKTGERVSILPNKTVKRKRVKNLKPQEAFVKAEDLTLADNSNMLLFEYSEEYPTIMSNFAMGNKLVNYYRRKDNEDNSRPKFDLGETAVLLPQDKSPFSIFGDVEPGQTVPALHNAMFRAPVFKHDPKSTDFLMVKSTTGVDGSKWHLRNIENLMIVGQEFPSVEVPGVHSRKVTEAGKKRLKMLSFRMYRKNLEAKVRGPILSNEMIRNHLPGTDVAQNRSRMREIMQYDKDTSSWKPKDGEIIPDEDTMRSWIKPEDICLIDSMQVGNRHLQDAGYNKADVDEDDEENDGQTLDEKLAPWQTTKNFLNACQGKAMLELHGEGDPTGRGEAFSFIKTSMKGGFKDLGESIGDKLDAKRVKELGGHSYNVARQQRLYEEAIKRIWAAQSQSLSSTMEHSDTEMDVDHVDAEQVAGRGKTPRSEFGTPAFHRDDETTSQFSRFSNASQKGKVLKITRKVRNKYGNFEEEPLIVRDPKVIREYVRRRRAAELSQMTLADLKPTGDAEYDARQRKRLEEELARLQRNAERREVREKAKGLHVVSGSTPATPGSPTAGPLKSAGTQRKCANCGQVGHIKTNKKLCPMLNGTMAKQNDVFDDATFSSPVTVAATPSASQMGPPAGSPM</sequence>
<keyword evidence="2" id="KW-0539">Nucleus</keyword>
<dbReference type="GO" id="GO:0005669">
    <property type="term" value="C:transcription factor TFIID complex"/>
    <property type="evidence" value="ECO:0007669"/>
    <property type="project" value="InterPro"/>
</dbReference>
<comment type="subcellular location">
    <subcellularLocation>
        <location evidence="1">Nucleus</location>
    </subcellularLocation>
</comment>
<evidence type="ECO:0000256" key="1">
    <source>
        <dbReference type="ARBA" id="ARBA00004123"/>
    </source>
</evidence>
<dbReference type="InterPro" id="IPR040240">
    <property type="entry name" value="TAF1"/>
</dbReference>
<gene>
    <name evidence="5" type="ORF">AOQ84DRAFT_348888</name>
</gene>
<feature type="region of interest" description="Disordered" evidence="3">
    <location>
        <begin position="359"/>
        <end position="381"/>
    </location>
</feature>
<feature type="compositionally biased region" description="Acidic residues" evidence="3">
    <location>
        <begin position="47"/>
        <end position="64"/>
    </location>
</feature>
<name>A0A8E2EQ53_9PEZI</name>
<dbReference type="PANTHER" id="PTHR13900:SF0">
    <property type="entry name" value="TRANSCRIPTION INITIATION FACTOR TFIID SUBUNIT 1"/>
    <property type="match status" value="1"/>
</dbReference>
<reference evidence="5 6" key="1">
    <citation type="journal article" date="2016" name="Nat. Commun.">
        <title>Ectomycorrhizal ecology is imprinted in the genome of the dominant symbiotic fungus Cenococcum geophilum.</title>
        <authorList>
            <consortium name="DOE Joint Genome Institute"/>
            <person name="Peter M."/>
            <person name="Kohler A."/>
            <person name="Ohm R.A."/>
            <person name="Kuo A."/>
            <person name="Krutzmann J."/>
            <person name="Morin E."/>
            <person name="Arend M."/>
            <person name="Barry K.W."/>
            <person name="Binder M."/>
            <person name="Choi C."/>
            <person name="Clum A."/>
            <person name="Copeland A."/>
            <person name="Grisel N."/>
            <person name="Haridas S."/>
            <person name="Kipfer T."/>
            <person name="LaButti K."/>
            <person name="Lindquist E."/>
            <person name="Lipzen A."/>
            <person name="Maire R."/>
            <person name="Meier B."/>
            <person name="Mihaltcheva S."/>
            <person name="Molinier V."/>
            <person name="Murat C."/>
            <person name="Poggeler S."/>
            <person name="Quandt C.A."/>
            <person name="Sperisen C."/>
            <person name="Tritt A."/>
            <person name="Tisserant E."/>
            <person name="Crous P.W."/>
            <person name="Henrissat B."/>
            <person name="Nehls U."/>
            <person name="Egli S."/>
            <person name="Spatafora J.W."/>
            <person name="Grigoriev I.V."/>
            <person name="Martin F.M."/>
        </authorList>
    </citation>
    <scope>NUCLEOTIDE SEQUENCE [LARGE SCALE GENOMIC DNA]</scope>
    <source>
        <strain evidence="5 6">CBS 207.34</strain>
    </source>
</reference>
<evidence type="ECO:0000256" key="3">
    <source>
        <dbReference type="SAM" id="MobiDB-lite"/>
    </source>
</evidence>
<feature type="region of interest" description="Disordered" evidence="3">
    <location>
        <begin position="1039"/>
        <end position="1075"/>
    </location>
</feature>
<feature type="compositionally biased region" description="Basic and acidic residues" evidence="3">
    <location>
        <begin position="184"/>
        <end position="193"/>
    </location>
</feature>
<keyword evidence="6" id="KW-1185">Reference proteome</keyword>
<dbReference type="GO" id="GO:0051123">
    <property type="term" value="P:RNA polymerase II preinitiation complex assembly"/>
    <property type="evidence" value="ECO:0007669"/>
    <property type="project" value="TreeGrafter"/>
</dbReference>
<accession>A0A8E2EQ53</accession>
<evidence type="ECO:0000259" key="4">
    <source>
        <dbReference type="Pfam" id="PF12157"/>
    </source>
</evidence>
<evidence type="ECO:0000313" key="6">
    <source>
        <dbReference type="Proteomes" id="UP000250140"/>
    </source>
</evidence>
<dbReference type="Proteomes" id="UP000250140">
    <property type="component" value="Unassembled WGS sequence"/>
</dbReference>
<dbReference type="Pfam" id="PF12157">
    <property type="entry name" value="DUF3591"/>
    <property type="match status" value="1"/>
</dbReference>
<evidence type="ECO:0000256" key="2">
    <source>
        <dbReference type="ARBA" id="ARBA00023242"/>
    </source>
</evidence>
<feature type="compositionally biased region" description="Low complexity" evidence="3">
    <location>
        <begin position="1055"/>
        <end position="1069"/>
    </location>
</feature>